<organism evidence="1 2">
    <name type="scientific">Obba rivulosa</name>
    <dbReference type="NCBI Taxonomy" id="1052685"/>
    <lineage>
        <taxon>Eukaryota</taxon>
        <taxon>Fungi</taxon>
        <taxon>Dikarya</taxon>
        <taxon>Basidiomycota</taxon>
        <taxon>Agaricomycotina</taxon>
        <taxon>Agaricomycetes</taxon>
        <taxon>Polyporales</taxon>
        <taxon>Gelatoporiaceae</taxon>
        <taxon>Obba</taxon>
    </lineage>
</organism>
<dbReference type="AlphaFoldDB" id="A0A8E2DU25"/>
<gene>
    <name evidence="1" type="ORF">OBBRIDRAFT_496834</name>
</gene>
<dbReference type="Gene3D" id="3.30.160.20">
    <property type="match status" value="1"/>
</dbReference>
<dbReference type="Proteomes" id="UP000250043">
    <property type="component" value="Unassembled WGS sequence"/>
</dbReference>
<proteinExistence type="predicted"/>
<dbReference type="SUPFAM" id="SSF54768">
    <property type="entry name" value="dsRNA-binding domain-like"/>
    <property type="match status" value="1"/>
</dbReference>
<sequence>MSFFDRTGQHQFRPPTSVWGYLPQVNEWACGTIYWRVTRVGGEDHIPVFECVPIWNGEPLEQFTALGHRKKAAMESAAEAVALSGHCVSIFREVVAQCDH</sequence>
<keyword evidence="2" id="KW-1185">Reference proteome</keyword>
<evidence type="ECO:0000313" key="2">
    <source>
        <dbReference type="Proteomes" id="UP000250043"/>
    </source>
</evidence>
<reference evidence="1 2" key="1">
    <citation type="submission" date="2016-07" db="EMBL/GenBank/DDBJ databases">
        <title>Draft genome of the white-rot fungus Obba rivulosa 3A-2.</title>
        <authorList>
            <consortium name="DOE Joint Genome Institute"/>
            <person name="Miettinen O."/>
            <person name="Riley R."/>
            <person name="Acob R."/>
            <person name="Barry K."/>
            <person name="Cullen D."/>
            <person name="De Vries R."/>
            <person name="Hainaut M."/>
            <person name="Hatakka A."/>
            <person name="Henrissat B."/>
            <person name="Hilden K."/>
            <person name="Kuo R."/>
            <person name="Labutti K."/>
            <person name="Lipzen A."/>
            <person name="Makela M.R."/>
            <person name="Sandor L."/>
            <person name="Spatafora J.W."/>
            <person name="Grigoriev I.V."/>
            <person name="Hibbett D.S."/>
        </authorList>
    </citation>
    <scope>NUCLEOTIDE SEQUENCE [LARGE SCALE GENOMIC DNA]</scope>
    <source>
        <strain evidence="1 2">3A-2</strain>
    </source>
</reference>
<dbReference type="EMBL" id="KV722334">
    <property type="protein sequence ID" value="OCH95671.1"/>
    <property type="molecule type" value="Genomic_DNA"/>
</dbReference>
<dbReference type="OrthoDB" id="2740821at2759"/>
<name>A0A8E2DU25_9APHY</name>
<protein>
    <submittedName>
        <fullName evidence="1">Uncharacterized protein</fullName>
    </submittedName>
</protein>
<evidence type="ECO:0000313" key="1">
    <source>
        <dbReference type="EMBL" id="OCH95671.1"/>
    </source>
</evidence>
<accession>A0A8E2DU25</accession>